<protein>
    <submittedName>
        <fullName evidence="1">Uncharacterized protein</fullName>
    </submittedName>
</protein>
<gene>
    <name evidence="1" type="ORF">Q4Q35_00020</name>
</gene>
<reference evidence="1" key="1">
    <citation type="submission" date="2023-07" db="EMBL/GenBank/DDBJ databases">
        <title>Two novel species in the genus Flavivirga.</title>
        <authorList>
            <person name="Kwon K."/>
        </authorList>
    </citation>
    <scope>NUCLEOTIDE SEQUENCE</scope>
    <source>
        <strain evidence="1">KCTC 52353</strain>
    </source>
</reference>
<sequence>VPYALQAKKAENGISTAQANEIAANTLKVGYTDALVSDNDHVVANTAKVGAITGTATGQMQYWNGTAWVIVAAGTTGQRLTNLNGVPIWTNIDPTS</sequence>
<feature type="non-terminal residue" evidence="1">
    <location>
        <position position="96"/>
    </location>
</feature>
<organism evidence="1 2">
    <name type="scientific">Flavivirga aquimarina</name>
    <dbReference type="NCBI Taxonomy" id="2027862"/>
    <lineage>
        <taxon>Bacteria</taxon>
        <taxon>Pseudomonadati</taxon>
        <taxon>Bacteroidota</taxon>
        <taxon>Flavobacteriia</taxon>
        <taxon>Flavobacteriales</taxon>
        <taxon>Flavobacteriaceae</taxon>
        <taxon>Flavivirga</taxon>
    </lineage>
</organism>
<evidence type="ECO:0000313" key="1">
    <source>
        <dbReference type="EMBL" id="MDO5968181.1"/>
    </source>
</evidence>
<proteinExistence type="predicted"/>
<accession>A0ABT8W4Y6</accession>
<dbReference type="RefSeq" id="WP_303275865.1">
    <property type="nucleotide sequence ID" value="NZ_JAUOEK010000004.1"/>
</dbReference>
<feature type="non-terminal residue" evidence="1">
    <location>
        <position position="1"/>
    </location>
</feature>
<dbReference type="EMBL" id="JAUOEK010000004">
    <property type="protein sequence ID" value="MDO5968181.1"/>
    <property type="molecule type" value="Genomic_DNA"/>
</dbReference>
<evidence type="ECO:0000313" key="2">
    <source>
        <dbReference type="Proteomes" id="UP001176883"/>
    </source>
</evidence>
<name>A0ABT8W4Y6_9FLAO</name>
<dbReference type="Proteomes" id="UP001176883">
    <property type="component" value="Unassembled WGS sequence"/>
</dbReference>
<keyword evidence="2" id="KW-1185">Reference proteome</keyword>
<comment type="caution">
    <text evidence="1">The sequence shown here is derived from an EMBL/GenBank/DDBJ whole genome shotgun (WGS) entry which is preliminary data.</text>
</comment>